<dbReference type="OrthoDB" id="625456at2"/>
<name>A0A4Z1BNV6_9GAMM</name>
<proteinExistence type="predicted"/>
<organism evidence="1 2">
    <name type="scientific">Marinobacter confluentis</name>
    <dbReference type="NCBI Taxonomy" id="1697557"/>
    <lineage>
        <taxon>Bacteria</taxon>
        <taxon>Pseudomonadati</taxon>
        <taxon>Pseudomonadota</taxon>
        <taxon>Gammaproteobacteria</taxon>
        <taxon>Pseudomonadales</taxon>
        <taxon>Marinobacteraceae</taxon>
        <taxon>Marinobacter</taxon>
    </lineage>
</organism>
<evidence type="ECO:0008006" key="3">
    <source>
        <dbReference type="Google" id="ProtNLM"/>
    </source>
</evidence>
<accession>A0A4Z1BNV6</accession>
<evidence type="ECO:0000313" key="2">
    <source>
        <dbReference type="Proteomes" id="UP000298325"/>
    </source>
</evidence>
<sequence>MEDIQRRITDLENNVPLRVGIGVETLYILADSSESSREKTGNYFLDKFELAINGDFDGGLYYRSRWDYQVTQQAFFPAWTYAGLKHNDNWATEVGVIIQPLGAGVDGSYYDNSFLSDVPLWLGLANNSEPGIKTKFKQGNMDWVFAFTKNAELSSKPTARFRPDLISQVGLSDVEVTNTFHGGGAYTIDLDGASLQLGSNGQYGDLYNTLTNESGGEHWAATAFANYNVGGFALTLQGMTYDYNLEKAPVGGPATTDTVYLSQGKPIPASGNVYSTRISYTMPTSVGVFDTVKFYHDYDFLDSGSDDTISADDTQFSIAGVHLSRGAFNTWVSVYTSKNADFANGGPDDDTWNTQFTVTGALYF</sequence>
<gene>
    <name evidence="1" type="ORF">E5Q11_10855</name>
</gene>
<dbReference type="RefSeq" id="WP_135803456.1">
    <property type="nucleotide sequence ID" value="NZ_SRPF01000003.1"/>
</dbReference>
<dbReference type="Proteomes" id="UP000298325">
    <property type="component" value="Unassembled WGS sequence"/>
</dbReference>
<comment type="caution">
    <text evidence="1">The sequence shown here is derived from an EMBL/GenBank/DDBJ whole genome shotgun (WGS) entry which is preliminary data.</text>
</comment>
<dbReference type="EMBL" id="SRPF01000003">
    <property type="protein sequence ID" value="TGN39147.1"/>
    <property type="molecule type" value="Genomic_DNA"/>
</dbReference>
<evidence type="ECO:0000313" key="1">
    <source>
        <dbReference type="EMBL" id="TGN39147.1"/>
    </source>
</evidence>
<keyword evidence="2" id="KW-1185">Reference proteome</keyword>
<protein>
    <recommendedName>
        <fullName evidence="3">Alginate export domain-containing protein</fullName>
    </recommendedName>
</protein>
<reference evidence="1 2" key="1">
    <citation type="submission" date="2019-04" db="EMBL/GenBank/DDBJ databases">
        <authorList>
            <person name="Park S."/>
            <person name="Yoon J.-H."/>
        </authorList>
    </citation>
    <scope>NUCLEOTIDE SEQUENCE [LARGE SCALE GENOMIC DNA]</scope>
    <source>
        <strain evidence="1 2">HJM-18</strain>
    </source>
</reference>
<dbReference type="AlphaFoldDB" id="A0A4Z1BNV6"/>